<dbReference type="Proteomes" id="UP001362999">
    <property type="component" value="Unassembled WGS sequence"/>
</dbReference>
<organism evidence="3 4">
    <name type="scientific">Favolaschia claudopus</name>
    <dbReference type="NCBI Taxonomy" id="2862362"/>
    <lineage>
        <taxon>Eukaryota</taxon>
        <taxon>Fungi</taxon>
        <taxon>Dikarya</taxon>
        <taxon>Basidiomycota</taxon>
        <taxon>Agaricomycotina</taxon>
        <taxon>Agaricomycetes</taxon>
        <taxon>Agaricomycetidae</taxon>
        <taxon>Agaricales</taxon>
        <taxon>Marasmiineae</taxon>
        <taxon>Mycenaceae</taxon>
        <taxon>Favolaschia</taxon>
    </lineage>
</organism>
<evidence type="ECO:0000313" key="2">
    <source>
        <dbReference type="EMBL" id="KAK6984111.1"/>
    </source>
</evidence>
<gene>
    <name evidence="3" type="ORF">R3P38DRAFT_2804295</name>
    <name evidence="2" type="ORF">R3P38DRAFT_2806883</name>
</gene>
<sequence>MNDSEQYWEDEYDLDNPVQATSRNPVALFLDLEADVQSDAEEEQEHDDEHADDTSDPPPPPVALRADESNVSEAAKLAALARHIEDRYSARRLSIDDGHSTHVPTPLFEKILTNGFILGGFKIQNNKMSYQ</sequence>
<dbReference type="EMBL" id="JAWWNJ010000141">
    <property type="protein sequence ID" value="KAK6984111.1"/>
    <property type="molecule type" value="Genomic_DNA"/>
</dbReference>
<dbReference type="AlphaFoldDB" id="A0AAV9ZQZ6"/>
<evidence type="ECO:0000313" key="4">
    <source>
        <dbReference type="Proteomes" id="UP001362999"/>
    </source>
</evidence>
<evidence type="ECO:0000256" key="1">
    <source>
        <dbReference type="SAM" id="MobiDB-lite"/>
    </source>
</evidence>
<dbReference type="EMBL" id="JAWWNJ010000120">
    <property type="protein sequence ID" value="KAK6988832.1"/>
    <property type="molecule type" value="Genomic_DNA"/>
</dbReference>
<feature type="region of interest" description="Disordered" evidence="1">
    <location>
        <begin position="1"/>
        <end position="20"/>
    </location>
</feature>
<keyword evidence="4" id="KW-1185">Reference proteome</keyword>
<feature type="compositionally biased region" description="Acidic residues" evidence="1">
    <location>
        <begin position="32"/>
        <end position="46"/>
    </location>
</feature>
<feature type="compositionally biased region" description="Acidic residues" evidence="1">
    <location>
        <begin position="1"/>
        <end position="14"/>
    </location>
</feature>
<accession>A0AAV9ZQZ6</accession>
<proteinExistence type="predicted"/>
<protein>
    <submittedName>
        <fullName evidence="3">Uncharacterized protein</fullName>
    </submittedName>
</protein>
<evidence type="ECO:0000313" key="3">
    <source>
        <dbReference type="EMBL" id="KAK6988832.1"/>
    </source>
</evidence>
<reference evidence="3 4" key="1">
    <citation type="journal article" date="2024" name="J Genomics">
        <title>Draft genome sequencing and assembly of Favolaschia claudopus CIRM-BRFM 2984 isolated from oak limbs.</title>
        <authorList>
            <person name="Navarro D."/>
            <person name="Drula E."/>
            <person name="Chaduli D."/>
            <person name="Cazenave R."/>
            <person name="Ahrendt S."/>
            <person name="Wang J."/>
            <person name="Lipzen A."/>
            <person name="Daum C."/>
            <person name="Barry K."/>
            <person name="Grigoriev I.V."/>
            <person name="Favel A."/>
            <person name="Rosso M.N."/>
            <person name="Martin F."/>
        </authorList>
    </citation>
    <scope>NUCLEOTIDE SEQUENCE [LARGE SCALE GENOMIC DNA]</scope>
    <source>
        <strain evidence="3 4">CIRM-BRFM 2984</strain>
    </source>
</reference>
<name>A0AAV9ZQZ6_9AGAR</name>
<comment type="caution">
    <text evidence="3">The sequence shown here is derived from an EMBL/GenBank/DDBJ whole genome shotgun (WGS) entry which is preliminary data.</text>
</comment>
<feature type="region of interest" description="Disordered" evidence="1">
    <location>
        <begin position="32"/>
        <end position="69"/>
    </location>
</feature>